<protein>
    <recommendedName>
        <fullName evidence="3">Thioredoxin-like fold domain-containing protein</fullName>
    </recommendedName>
</protein>
<dbReference type="RefSeq" id="WP_095660608.1">
    <property type="nucleotide sequence ID" value="NZ_CALTZW010000026.1"/>
</dbReference>
<evidence type="ECO:0000313" key="5">
    <source>
        <dbReference type="Proteomes" id="UP000217209"/>
    </source>
</evidence>
<dbReference type="Pfam" id="PF13462">
    <property type="entry name" value="Thioredoxin_4"/>
    <property type="match status" value="1"/>
</dbReference>
<dbReference type="OrthoDB" id="117402at2"/>
<dbReference type="InterPro" id="IPR012336">
    <property type="entry name" value="Thioredoxin-like_fold"/>
</dbReference>
<feature type="region of interest" description="Disordered" evidence="1">
    <location>
        <begin position="225"/>
        <end position="247"/>
    </location>
</feature>
<evidence type="ECO:0000313" key="4">
    <source>
        <dbReference type="EMBL" id="AQQ16000.1"/>
    </source>
</evidence>
<dbReference type="Gene3D" id="3.40.30.10">
    <property type="entry name" value="Glutaredoxin"/>
    <property type="match status" value="1"/>
</dbReference>
<keyword evidence="2" id="KW-0812">Transmembrane</keyword>
<feature type="domain" description="Thioredoxin-like fold" evidence="3">
    <location>
        <begin position="74"/>
        <end position="229"/>
    </location>
</feature>
<evidence type="ECO:0000259" key="3">
    <source>
        <dbReference type="Pfam" id="PF13462"/>
    </source>
</evidence>
<reference evidence="4 5" key="1">
    <citation type="submission" date="2016-12" db="EMBL/GenBank/DDBJ databases">
        <authorList>
            <person name="Song W.-J."/>
            <person name="Kurnit D.M."/>
        </authorList>
    </citation>
    <scope>NUCLEOTIDE SEQUENCE [LARGE SCALE GENOMIC DNA]</scope>
    <source>
        <strain evidence="4 5">DSM 30827</strain>
    </source>
</reference>
<dbReference type="SUPFAM" id="SSF52833">
    <property type="entry name" value="Thioredoxin-like"/>
    <property type="match status" value="1"/>
</dbReference>
<dbReference type="CDD" id="cd02972">
    <property type="entry name" value="DsbA_family"/>
    <property type="match status" value="1"/>
</dbReference>
<gene>
    <name evidence="4" type="ORF">CGLAU_10280</name>
</gene>
<dbReference type="InterPro" id="IPR036249">
    <property type="entry name" value="Thioredoxin-like_sf"/>
</dbReference>
<proteinExistence type="predicted"/>
<accession>A0A1Q2HYY3</accession>
<evidence type="ECO:0000256" key="2">
    <source>
        <dbReference type="SAM" id="Phobius"/>
    </source>
</evidence>
<name>A0A1Q2HYY3_9CORY</name>
<dbReference type="AlphaFoldDB" id="A0A1Q2HYY3"/>
<evidence type="ECO:0000256" key="1">
    <source>
        <dbReference type="SAM" id="MobiDB-lite"/>
    </source>
</evidence>
<dbReference type="KEGG" id="cgv:CGLAU_10280"/>
<feature type="transmembrane region" description="Helical" evidence="2">
    <location>
        <begin position="16"/>
        <end position="37"/>
    </location>
</feature>
<sequence length="247" mass="26792">MSTRKVENPNSKGNSAFLWAVLAVLAIAALVIGMIVYKGRAEQTQAKQDEVIDVSGINVEWAGGDSVIRLSGSNADAPVADYYEDFSCSYCAELHVAADAQMIEALKAGEIRVDLRPMTNLDRGEVGHSTTGLAAMLALLATGDYDVAFTLRDYLFVNQQSVYSQIDNNAIADLAADWGASDQAIMDIRDGKFIETAQEMGAENSKHQEELKGKAWTPRVLIDGTDAEELGAPRDQWVETLKNSKSN</sequence>
<organism evidence="4 5">
    <name type="scientific">Corynebacterium glaucum</name>
    <dbReference type="NCBI Taxonomy" id="187491"/>
    <lineage>
        <taxon>Bacteria</taxon>
        <taxon>Bacillati</taxon>
        <taxon>Actinomycetota</taxon>
        <taxon>Actinomycetes</taxon>
        <taxon>Mycobacteriales</taxon>
        <taxon>Corynebacteriaceae</taxon>
        <taxon>Corynebacterium</taxon>
    </lineage>
</organism>
<keyword evidence="2" id="KW-0472">Membrane</keyword>
<dbReference type="EMBL" id="CP019688">
    <property type="protein sequence ID" value="AQQ16000.1"/>
    <property type="molecule type" value="Genomic_DNA"/>
</dbReference>
<keyword evidence="5" id="KW-1185">Reference proteome</keyword>
<dbReference type="Proteomes" id="UP000217209">
    <property type="component" value="Chromosome"/>
</dbReference>
<keyword evidence="2" id="KW-1133">Transmembrane helix</keyword>